<dbReference type="InterPro" id="IPR053392">
    <property type="entry name" value="Transposase_IS30-like"/>
</dbReference>
<evidence type="ECO:0000313" key="3">
    <source>
        <dbReference type="EMBL" id="MFC7291395.1"/>
    </source>
</evidence>
<dbReference type="InterPro" id="IPR001584">
    <property type="entry name" value="Integrase_cat-core"/>
</dbReference>
<evidence type="ECO:0000313" key="4">
    <source>
        <dbReference type="Proteomes" id="UP001596492"/>
    </source>
</evidence>
<accession>A0ABW2IKP6</accession>
<name>A0ABW2IKP6_9PROT</name>
<dbReference type="SUPFAM" id="SSF53098">
    <property type="entry name" value="Ribonuclease H-like"/>
    <property type="match status" value="1"/>
</dbReference>
<dbReference type="EMBL" id="JBHTBR010000003">
    <property type="protein sequence ID" value="MFC7291395.1"/>
    <property type="molecule type" value="Genomic_DNA"/>
</dbReference>
<dbReference type="PANTHER" id="PTHR10948">
    <property type="entry name" value="TRANSPOSASE"/>
    <property type="match status" value="1"/>
</dbReference>
<evidence type="ECO:0000259" key="2">
    <source>
        <dbReference type="PROSITE" id="PS50994"/>
    </source>
</evidence>
<feature type="domain" description="Integrase catalytic" evidence="2">
    <location>
        <begin position="167"/>
        <end position="331"/>
    </location>
</feature>
<comment type="caution">
    <text evidence="3">The sequence shown here is derived from an EMBL/GenBank/DDBJ whole genome shotgun (WGS) entry which is preliminary data.</text>
</comment>
<dbReference type="Gene3D" id="3.30.420.10">
    <property type="entry name" value="Ribonuclease H-like superfamily/Ribonuclease H"/>
    <property type="match status" value="1"/>
</dbReference>
<reference evidence="4" key="1">
    <citation type="journal article" date="2019" name="Int. J. Syst. Evol. Microbiol.">
        <title>The Global Catalogue of Microorganisms (GCM) 10K type strain sequencing project: providing services to taxonomists for standard genome sequencing and annotation.</title>
        <authorList>
            <consortium name="The Broad Institute Genomics Platform"/>
            <consortium name="The Broad Institute Genome Sequencing Center for Infectious Disease"/>
            <person name="Wu L."/>
            <person name="Ma J."/>
        </authorList>
    </citation>
    <scope>NUCLEOTIDE SEQUENCE [LARGE SCALE GENOMIC DNA]</scope>
    <source>
        <strain evidence="4">CCUG 51308</strain>
    </source>
</reference>
<dbReference type="InterPro" id="IPR051917">
    <property type="entry name" value="Transposase-Integrase"/>
</dbReference>
<keyword evidence="1" id="KW-0233">DNA recombination</keyword>
<dbReference type="InterPro" id="IPR036397">
    <property type="entry name" value="RNaseH_sf"/>
</dbReference>
<gene>
    <name evidence="3" type="ORF">ACFQS8_07195</name>
</gene>
<sequence>MERYSMTHSELSISERRELASLKHRHIPISQIANRLGRHRSTIYREIDRNSFQDKDMPDYDGYHCVLAHAKAQDRRKKQRKLIQIPKLLVAVIEQLKTGWTPEQIAGRLKHENAPHQVSHETIYAYVYSDEGHALSLAQYLPMRRKKRRPRYSRRSKNYIFPLERSIKQRPPSIQSRVDFGDWEGDLMIFQKILGQTNIAAIVERKTRYAVLLKNDDRKSKPLMKKLVNVFSHLPFKARKSITFDRGFEFVAWRYLEAEMDTQSWFCDPSAPWQKGSVENFNKRARRYLPRDLDLHALPYSSLREINQKMNDTPRKCLGYRTPQEVFREELMKLQ</sequence>
<evidence type="ECO:0000256" key="1">
    <source>
        <dbReference type="ARBA" id="ARBA00023172"/>
    </source>
</evidence>
<keyword evidence="4" id="KW-1185">Reference proteome</keyword>
<dbReference type="PANTHER" id="PTHR10948:SF23">
    <property type="entry name" value="TRANSPOSASE INSI FOR INSERTION SEQUENCE ELEMENT IS30A-RELATED"/>
    <property type="match status" value="1"/>
</dbReference>
<dbReference type="PROSITE" id="PS50994">
    <property type="entry name" value="INTEGRASE"/>
    <property type="match status" value="1"/>
</dbReference>
<dbReference type="InterPro" id="IPR025246">
    <property type="entry name" value="IS30-like_HTH"/>
</dbReference>
<protein>
    <submittedName>
        <fullName evidence="3">IS30 family transposase</fullName>
    </submittedName>
</protein>
<dbReference type="NCBIfam" id="NF033563">
    <property type="entry name" value="transpos_IS30"/>
    <property type="match status" value="1"/>
</dbReference>
<dbReference type="InterPro" id="IPR012337">
    <property type="entry name" value="RNaseH-like_sf"/>
</dbReference>
<dbReference type="RefSeq" id="WP_382166624.1">
    <property type="nucleotide sequence ID" value="NZ_JBHTBR010000003.1"/>
</dbReference>
<proteinExistence type="predicted"/>
<organism evidence="3 4">
    <name type="scientific">Hirschia litorea</name>
    <dbReference type="NCBI Taxonomy" id="1199156"/>
    <lineage>
        <taxon>Bacteria</taxon>
        <taxon>Pseudomonadati</taxon>
        <taxon>Pseudomonadota</taxon>
        <taxon>Alphaproteobacteria</taxon>
        <taxon>Hyphomonadales</taxon>
        <taxon>Hyphomonadaceae</taxon>
        <taxon>Hirschia</taxon>
    </lineage>
</organism>
<dbReference type="Proteomes" id="UP001596492">
    <property type="component" value="Unassembled WGS sequence"/>
</dbReference>
<dbReference type="Pfam" id="PF13936">
    <property type="entry name" value="HTH_38"/>
    <property type="match status" value="1"/>
</dbReference>